<sequence>MTQSRFRWVTVQRALDLLVAEFTNARAISFIEEIGCGPEVDRLSSAERTTPKLRNLISRACREEPQRMDTEGSPLTDRVVREAASYVPAPESVTPWNNEPPTFSTPVAAFLNSLAVDGWGVEQRQLMPHTAVPIVEPRSRLRQVLQDSSATEALRRLDQLEKGLDEGHWESANSDVRGFLNAVFDTIAERHPQTRDQGLKEGAARARLQDVGFFKPDARDSKKSYEGKFVQALAELLGSDGAHTGASDGDSAVFRYAIAIVTADYFVARARKI</sequence>
<name>Q3SUJ1_NITWN</name>
<dbReference type="eggNOG" id="ENOG502ZMIR">
    <property type="taxonomic scope" value="Bacteria"/>
</dbReference>
<accession>Q3SUJ1</accession>
<dbReference type="STRING" id="323098.Nwi_0785"/>
<dbReference type="OrthoDB" id="6826964at2"/>
<dbReference type="RefSeq" id="WP_011314098.1">
    <property type="nucleotide sequence ID" value="NC_007406.1"/>
</dbReference>
<proteinExistence type="predicted"/>
<keyword evidence="2" id="KW-1185">Reference proteome</keyword>
<reference evidence="1 2" key="1">
    <citation type="journal article" date="2006" name="Appl. Environ. Microbiol.">
        <title>Genome sequence of the chemolithoautotrophic nitrite-oxidizing bacterium Nitrobacter winogradskyi Nb-255.</title>
        <authorList>
            <person name="Starkenburg S.R."/>
            <person name="Chain P.S."/>
            <person name="Sayavedra-Soto L.A."/>
            <person name="Hauser L."/>
            <person name="Land M.L."/>
            <person name="Larimer F.W."/>
            <person name="Malfatti S.A."/>
            <person name="Klotz M.G."/>
            <person name="Bottomley P.J."/>
            <person name="Arp D.J."/>
            <person name="Hickey W.J."/>
        </authorList>
    </citation>
    <scope>NUCLEOTIDE SEQUENCE [LARGE SCALE GENOMIC DNA]</scope>
    <source>
        <strain evidence="2">ATCC 25391 / DSM 10237 / CIP 104748 / NCIMB 11846 / Nb-255</strain>
    </source>
</reference>
<dbReference type="KEGG" id="nwi:Nwi_0785"/>
<dbReference type="HOGENOM" id="CLU_1018748_0_0_5"/>
<evidence type="ECO:0008006" key="3">
    <source>
        <dbReference type="Google" id="ProtNLM"/>
    </source>
</evidence>
<evidence type="ECO:0000313" key="1">
    <source>
        <dbReference type="EMBL" id="ABA04050.1"/>
    </source>
</evidence>
<organism evidence="1 2">
    <name type="scientific">Nitrobacter winogradskyi (strain ATCC 25391 / DSM 10237 / CIP 104748 / NCIMB 11846 / Nb-255)</name>
    <dbReference type="NCBI Taxonomy" id="323098"/>
    <lineage>
        <taxon>Bacteria</taxon>
        <taxon>Pseudomonadati</taxon>
        <taxon>Pseudomonadota</taxon>
        <taxon>Alphaproteobacteria</taxon>
        <taxon>Hyphomicrobiales</taxon>
        <taxon>Nitrobacteraceae</taxon>
        <taxon>Nitrobacter</taxon>
    </lineage>
</organism>
<dbReference type="EMBL" id="CP000115">
    <property type="protein sequence ID" value="ABA04050.1"/>
    <property type="molecule type" value="Genomic_DNA"/>
</dbReference>
<protein>
    <recommendedName>
        <fullName evidence="3">TIGR02391 family protein</fullName>
    </recommendedName>
</protein>
<evidence type="ECO:0000313" key="2">
    <source>
        <dbReference type="Proteomes" id="UP000002531"/>
    </source>
</evidence>
<dbReference type="Proteomes" id="UP000002531">
    <property type="component" value="Chromosome"/>
</dbReference>
<dbReference type="AlphaFoldDB" id="Q3SUJ1"/>
<gene>
    <name evidence="1" type="ordered locus">Nwi_0785</name>
</gene>